<comment type="subcellular location">
    <subcellularLocation>
        <location evidence="1">Membrane</location>
        <topology evidence="1">Multi-pass membrane protein</topology>
    </subcellularLocation>
</comment>
<dbReference type="VEuPathDB" id="FungiDB:MYCTH_2307348"/>
<name>G2QFL5_THET4</name>
<evidence type="ECO:0000256" key="2">
    <source>
        <dbReference type="ARBA" id="ARBA00022692"/>
    </source>
</evidence>
<feature type="transmembrane region" description="Helical" evidence="6">
    <location>
        <begin position="212"/>
        <end position="236"/>
    </location>
</feature>
<dbReference type="InterPro" id="IPR007568">
    <property type="entry name" value="RTA1"/>
</dbReference>
<reference evidence="7 8" key="1">
    <citation type="journal article" date="2011" name="Nat. Biotechnol.">
        <title>Comparative genomic analysis of the thermophilic biomass-degrading fungi Myceliophthora thermophila and Thielavia terrestris.</title>
        <authorList>
            <person name="Berka R.M."/>
            <person name="Grigoriev I.V."/>
            <person name="Otillar R."/>
            <person name="Salamov A."/>
            <person name="Grimwood J."/>
            <person name="Reid I."/>
            <person name="Ishmael N."/>
            <person name="John T."/>
            <person name="Darmond C."/>
            <person name="Moisan M.-C."/>
            <person name="Henrissat B."/>
            <person name="Coutinho P.M."/>
            <person name="Lombard V."/>
            <person name="Natvig D.O."/>
            <person name="Lindquist E."/>
            <person name="Schmutz J."/>
            <person name="Lucas S."/>
            <person name="Harris P."/>
            <person name="Powlowski J."/>
            <person name="Bellemare A."/>
            <person name="Taylor D."/>
            <person name="Butler G."/>
            <person name="de Vries R.P."/>
            <person name="Allijn I.E."/>
            <person name="van den Brink J."/>
            <person name="Ushinsky S."/>
            <person name="Storms R."/>
            <person name="Powell A.J."/>
            <person name="Paulsen I.T."/>
            <person name="Elbourne L.D.H."/>
            <person name="Baker S.E."/>
            <person name="Magnuson J."/>
            <person name="LaBoissiere S."/>
            <person name="Clutterbuck A.J."/>
            <person name="Martinez D."/>
            <person name="Wogulis M."/>
            <person name="de Leon A.L."/>
            <person name="Rey M.W."/>
            <person name="Tsang A."/>
        </authorList>
    </citation>
    <scope>NUCLEOTIDE SEQUENCE [LARGE SCALE GENOMIC DNA]</scope>
    <source>
        <strain evidence="8">ATCC 42464 / BCRC 31852 / DSM 1799</strain>
    </source>
</reference>
<evidence type="ECO:0008006" key="9">
    <source>
        <dbReference type="Google" id="ProtNLM"/>
    </source>
</evidence>
<dbReference type="OrthoDB" id="3358017at2759"/>
<dbReference type="GO" id="GO:0000324">
    <property type="term" value="C:fungal-type vacuole"/>
    <property type="evidence" value="ECO:0007669"/>
    <property type="project" value="TreeGrafter"/>
</dbReference>
<gene>
    <name evidence="7" type="ORF">MYCTH_2307348</name>
</gene>
<feature type="transmembrane region" description="Helical" evidence="6">
    <location>
        <begin position="126"/>
        <end position="149"/>
    </location>
</feature>
<feature type="region of interest" description="Disordered" evidence="5">
    <location>
        <begin position="391"/>
        <end position="434"/>
    </location>
</feature>
<dbReference type="GO" id="GO:0005886">
    <property type="term" value="C:plasma membrane"/>
    <property type="evidence" value="ECO:0007669"/>
    <property type="project" value="TreeGrafter"/>
</dbReference>
<keyword evidence="3 6" id="KW-1133">Transmembrane helix</keyword>
<dbReference type="PANTHER" id="PTHR31465">
    <property type="entry name" value="PROTEIN RTA1-RELATED"/>
    <property type="match status" value="1"/>
</dbReference>
<accession>G2QFL5</accession>
<keyword evidence="8" id="KW-1185">Reference proteome</keyword>
<dbReference type="OMA" id="CPFRPLV"/>
<dbReference type="InParanoid" id="G2QFL5"/>
<dbReference type="GeneID" id="11514420"/>
<feature type="transmembrane region" description="Helical" evidence="6">
    <location>
        <begin position="54"/>
        <end position="74"/>
    </location>
</feature>
<evidence type="ECO:0000256" key="4">
    <source>
        <dbReference type="ARBA" id="ARBA00023136"/>
    </source>
</evidence>
<evidence type="ECO:0000313" key="8">
    <source>
        <dbReference type="Proteomes" id="UP000007322"/>
    </source>
</evidence>
<evidence type="ECO:0000256" key="5">
    <source>
        <dbReference type="SAM" id="MobiDB-lite"/>
    </source>
</evidence>
<evidence type="ECO:0000256" key="1">
    <source>
        <dbReference type="ARBA" id="ARBA00004141"/>
    </source>
</evidence>
<dbReference type="HOGENOM" id="CLU_033465_2_1_1"/>
<dbReference type="Pfam" id="PF04479">
    <property type="entry name" value="RTA1"/>
    <property type="match status" value="1"/>
</dbReference>
<feature type="compositionally biased region" description="Basic residues" evidence="5">
    <location>
        <begin position="409"/>
        <end position="418"/>
    </location>
</feature>
<evidence type="ECO:0000256" key="3">
    <source>
        <dbReference type="ARBA" id="ARBA00022989"/>
    </source>
</evidence>
<evidence type="ECO:0000256" key="6">
    <source>
        <dbReference type="SAM" id="Phobius"/>
    </source>
</evidence>
<dbReference type="RefSeq" id="XP_003664477.1">
    <property type="nucleotide sequence ID" value="XM_003664429.1"/>
</dbReference>
<keyword evidence="2 6" id="KW-0812">Transmembrane</keyword>
<dbReference type="PANTHER" id="PTHR31465:SF9">
    <property type="entry name" value="SPHINGOID LONG-CHAIN BASE TRANSPORTER RSB1"/>
    <property type="match status" value="1"/>
</dbReference>
<dbReference type="KEGG" id="mtm:MYCTH_2307348"/>
<dbReference type="AlphaFoldDB" id="G2QFL5"/>
<sequence>MLDVGDCSGEACLNPPGSLPYGASRAGSAFMLAAFGALIPPVIYAALRYRTVPLSLLLLAALLVEVVGHVGKVLLAANPASDAYLTVYLMGTHWGAILIGSATNLVLPHVMVIYGPEFQLVSEPLYLNILFFILDISALSFQSVGIGFASTANTAAEVSQGLIILLTGLAVQAVNLLTFLSVYRYFRHRLEHRRYILDDRYSLVYLSRRFKYFMICVQAISCLLLFRTAVRIAVFADGLASSFARSQITSFLLDDALVLVAAMIHAAYPAGRAFGAAWAATSPLASSSSSRRQDVLPLRLRRHRRRRGARTDKRIVSLPYPSPSATSRFSPGVTHIGGMTPGLPAHPSPRVAPEPSPPLTSPQQNPVHRRAPYEISPTSDVPFFVSQESPGLDSTMWTASSPPLEYGTRRKTYGRRRAGSSPELTQMVDRDALW</sequence>
<proteinExistence type="predicted"/>
<feature type="compositionally biased region" description="Pro residues" evidence="5">
    <location>
        <begin position="344"/>
        <end position="360"/>
    </location>
</feature>
<dbReference type="Proteomes" id="UP000007322">
    <property type="component" value="Chromosome 4"/>
</dbReference>
<protein>
    <recommendedName>
        <fullName evidence="9">RTA1 like protein</fullName>
    </recommendedName>
</protein>
<feature type="transmembrane region" description="Helical" evidence="6">
    <location>
        <begin position="94"/>
        <end position="114"/>
    </location>
</feature>
<feature type="transmembrane region" description="Helical" evidence="6">
    <location>
        <begin position="161"/>
        <end position="186"/>
    </location>
</feature>
<evidence type="ECO:0000313" key="7">
    <source>
        <dbReference type="EMBL" id="AEO59232.1"/>
    </source>
</evidence>
<dbReference type="eggNOG" id="ENOG502QU4U">
    <property type="taxonomic scope" value="Eukaryota"/>
</dbReference>
<feature type="region of interest" description="Disordered" evidence="5">
    <location>
        <begin position="335"/>
        <end position="370"/>
    </location>
</feature>
<organism evidence="7 8">
    <name type="scientific">Thermothelomyces thermophilus (strain ATCC 42464 / BCRC 31852 / DSM 1799)</name>
    <name type="common">Sporotrichum thermophile</name>
    <dbReference type="NCBI Taxonomy" id="573729"/>
    <lineage>
        <taxon>Eukaryota</taxon>
        <taxon>Fungi</taxon>
        <taxon>Dikarya</taxon>
        <taxon>Ascomycota</taxon>
        <taxon>Pezizomycotina</taxon>
        <taxon>Sordariomycetes</taxon>
        <taxon>Sordariomycetidae</taxon>
        <taxon>Sordariales</taxon>
        <taxon>Chaetomiaceae</taxon>
        <taxon>Thermothelomyces</taxon>
    </lineage>
</organism>
<dbReference type="EMBL" id="CP003005">
    <property type="protein sequence ID" value="AEO59232.1"/>
    <property type="molecule type" value="Genomic_DNA"/>
</dbReference>
<feature type="transmembrane region" description="Helical" evidence="6">
    <location>
        <begin position="26"/>
        <end position="47"/>
    </location>
</feature>
<keyword evidence="4 6" id="KW-0472">Membrane</keyword>